<reference evidence="1" key="1">
    <citation type="submission" date="2022-11" db="EMBL/GenBank/DDBJ databases">
        <title>beta-Carotene-producing bacterium, Jeongeuplla avenae sp. nov., alleviates the salt stress of Arabidopsis seedlings.</title>
        <authorList>
            <person name="Jiang L."/>
            <person name="Lee J."/>
        </authorList>
    </citation>
    <scope>NUCLEOTIDE SEQUENCE</scope>
    <source>
        <strain evidence="1">DY_R2A_6</strain>
    </source>
</reference>
<evidence type="ECO:0000313" key="1">
    <source>
        <dbReference type="EMBL" id="WAJ27627.1"/>
    </source>
</evidence>
<keyword evidence="2" id="KW-1185">Reference proteome</keyword>
<organism evidence="1 2">
    <name type="scientific">Antarcticirhabdus aurantiaca</name>
    <dbReference type="NCBI Taxonomy" id="2606717"/>
    <lineage>
        <taxon>Bacteria</taxon>
        <taxon>Pseudomonadati</taxon>
        <taxon>Pseudomonadota</taxon>
        <taxon>Alphaproteobacteria</taxon>
        <taxon>Hyphomicrobiales</taxon>
        <taxon>Aurantimonadaceae</taxon>
        <taxon>Antarcticirhabdus</taxon>
    </lineage>
</organism>
<accession>A0ACD4NL21</accession>
<name>A0ACD4NL21_9HYPH</name>
<dbReference type="Proteomes" id="UP001163223">
    <property type="component" value="Chromosome"/>
</dbReference>
<proteinExistence type="predicted"/>
<gene>
    <name evidence="1" type="ORF">OXU80_22730</name>
</gene>
<evidence type="ECO:0000313" key="2">
    <source>
        <dbReference type="Proteomes" id="UP001163223"/>
    </source>
</evidence>
<sequence>MSRSEPVPVSVLTGFLGAGKTTLLNRLLAEPALSGTGVVVNEFGDVGIDAALIAATAGSGVIELAGGCLCCAVRGELVDTLLDLAAAMQAGSTRRLDRLVIETSGLADPAPVVAALMADPRLAAAYRLDSVICVLDAVNGAASLAAHEESRRQAALADLVVLTKGDAAEPEARAASLVALRALNPEAPVLDAAAGEAGAAVLIPAPGRRGPTFARHLAAVEPGDHHDHAHHHGHSHHHSHAHGGTSLSSVSIRWDVPLAPGAAYGFAESLVALLGSRLLRFKAVVDLQGEPERPLVLHAVAGRLDGPQRLEGSLGGAGSRFVAIGEGLDERVIRDLFAAFAGVPRVDAPDRAAVEHNPLAVPNFTFR</sequence>
<dbReference type="EMBL" id="CP113520">
    <property type="protein sequence ID" value="WAJ27627.1"/>
    <property type="molecule type" value="Genomic_DNA"/>
</dbReference>
<protein>
    <submittedName>
        <fullName evidence="1">GTP-binding protein</fullName>
    </submittedName>
</protein>